<dbReference type="PANTHER" id="PTHR11102:SF160">
    <property type="entry name" value="ERAD-ASSOCIATED E3 UBIQUITIN-PROTEIN LIGASE COMPONENT HRD3"/>
    <property type="match status" value="1"/>
</dbReference>
<accession>A0A6C0U2E3</accession>
<keyword evidence="2" id="KW-1185">Reference proteome</keyword>
<evidence type="ECO:0000313" key="1">
    <source>
        <dbReference type="EMBL" id="QIB65147.1"/>
    </source>
</evidence>
<dbReference type="KEGG" id="kim:G3T16_06750"/>
<dbReference type="InterPro" id="IPR011990">
    <property type="entry name" value="TPR-like_helical_dom_sf"/>
</dbReference>
<sequence length="214" mass="23910">MIEAEAGEPLQAALIEEGAGVLSPDLDIPEFPFPETTETDFEGVETGGLSPSEIAEVNKRCEGYRYGTPGYPKDQELAFTWCTQSAELGDPYGQSILGALYYTGEGVEQSYRDALYWFTLAANRGMPYAAFALFQMYLEGNGTKVDQRTAFMYLSRSAELGGKEAMEVFAQIKAQTTSPLPRMRRCSGSWRVKGWRNSRRLIRLRRRALVLKGM</sequence>
<organism evidence="1 2">
    <name type="scientific">Kineobactrum salinum</name>
    <dbReference type="NCBI Taxonomy" id="2708301"/>
    <lineage>
        <taxon>Bacteria</taxon>
        <taxon>Pseudomonadati</taxon>
        <taxon>Pseudomonadota</taxon>
        <taxon>Gammaproteobacteria</taxon>
        <taxon>Cellvibrionales</taxon>
        <taxon>Halieaceae</taxon>
        <taxon>Kineobactrum</taxon>
    </lineage>
</organism>
<dbReference type="Gene3D" id="1.25.40.10">
    <property type="entry name" value="Tetratricopeptide repeat domain"/>
    <property type="match status" value="1"/>
</dbReference>
<reference evidence="1 2" key="1">
    <citation type="submission" date="2020-02" db="EMBL/GenBank/DDBJ databases">
        <title>Genome sequencing for Kineobactrum sp. M2.</title>
        <authorList>
            <person name="Park S.-J."/>
        </authorList>
    </citation>
    <scope>NUCLEOTIDE SEQUENCE [LARGE SCALE GENOMIC DNA]</scope>
    <source>
        <strain evidence="1 2">M2</strain>
    </source>
</reference>
<dbReference type="AlphaFoldDB" id="A0A6C0U2E3"/>
<protein>
    <submittedName>
        <fullName evidence="1">Sel1 repeat family protein</fullName>
    </submittedName>
</protein>
<gene>
    <name evidence="1" type="ORF">G3T16_06750</name>
</gene>
<dbReference type="EMBL" id="CP048711">
    <property type="protein sequence ID" value="QIB65147.1"/>
    <property type="molecule type" value="Genomic_DNA"/>
</dbReference>
<dbReference type="InterPro" id="IPR050767">
    <property type="entry name" value="Sel1_AlgK"/>
</dbReference>
<dbReference type="SMART" id="SM00671">
    <property type="entry name" value="SEL1"/>
    <property type="match status" value="3"/>
</dbReference>
<dbReference type="Pfam" id="PF08238">
    <property type="entry name" value="Sel1"/>
    <property type="match status" value="3"/>
</dbReference>
<dbReference type="SUPFAM" id="SSF81901">
    <property type="entry name" value="HCP-like"/>
    <property type="match status" value="1"/>
</dbReference>
<dbReference type="PANTHER" id="PTHR11102">
    <property type="entry name" value="SEL-1-LIKE PROTEIN"/>
    <property type="match status" value="1"/>
</dbReference>
<dbReference type="InterPro" id="IPR006597">
    <property type="entry name" value="Sel1-like"/>
</dbReference>
<proteinExistence type="predicted"/>
<dbReference type="Proteomes" id="UP000477680">
    <property type="component" value="Chromosome"/>
</dbReference>
<name>A0A6C0U2E3_9GAMM</name>
<evidence type="ECO:0000313" key="2">
    <source>
        <dbReference type="Proteomes" id="UP000477680"/>
    </source>
</evidence>